<dbReference type="STRING" id="862908.BMS_2360"/>
<dbReference type="RefSeq" id="WP_014244934.1">
    <property type="nucleotide sequence ID" value="NC_016620.1"/>
</dbReference>
<evidence type="ECO:0000313" key="2">
    <source>
        <dbReference type="Proteomes" id="UP000008963"/>
    </source>
</evidence>
<accession>E1X4T1</accession>
<dbReference type="EMBL" id="FQ312005">
    <property type="protein sequence ID" value="CBW27157.1"/>
    <property type="molecule type" value="Genomic_DNA"/>
</dbReference>
<reference evidence="2" key="1">
    <citation type="journal article" date="2013" name="ISME J.">
        <title>A small predatory core genome in the divergent marine Bacteriovorax marinus SJ and the terrestrial Bdellovibrio bacteriovorus.</title>
        <authorList>
            <person name="Crossman L.C."/>
            <person name="Chen H."/>
            <person name="Cerdeno-Tarraga A.M."/>
            <person name="Brooks K."/>
            <person name="Quail M.A."/>
            <person name="Pineiro S.A."/>
            <person name="Hobley L."/>
            <person name="Sockett R.E."/>
            <person name="Bentley S.D."/>
            <person name="Parkhill J."/>
            <person name="Williams H.N."/>
            <person name="Stine O.C."/>
        </authorList>
    </citation>
    <scope>NUCLEOTIDE SEQUENCE [LARGE SCALE GENOMIC DNA]</scope>
    <source>
        <strain evidence="2">ATCC BAA-682 / DSM 15412 / SJ</strain>
    </source>
</reference>
<dbReference type="Pfam" id="PF14352">
    <property type="entry name" value="DUF4402"/>
    <property type="match status" value="1"/>
</dbReference>
<dbReference type="InterPro" id="IPR025514">
    <property type="entry name" value="DUF4402"/>
</dbReference>
<keyword evidence="2" id="KW-1185">Reference proteome</keyword>
<sequence>MIYRILIFLFCFSVYSKPISVTNKRDLDFGTLVQGDPKKVISPKGSEPNNARFLVKGDKNTSYTILLPTEAYIYLGGNGSQKIKVRNFKSRPAAGANGLLNSKGKQTVKVGATLNAIGVNKAPGAYSGSFTIDVIY</sequence>
<dbReference type="HOGENOM" id="CLU_1872558_0_0_7"/>
<dbReference type="AlphaFoldDB" id="E1X4T1"/>
<dbReference type="OrthoDB" id="7576381at2"/>
<name>E1X4T1_HALMS</name>
<dbReference type="PATRIC" id="fig|862908.3.peg.2247"/>
<dbReference type="Proteomes" id="UP000008963">
    <property type="component" value="Chromosome"/>
</dbReference>
<dbReference type="KEGG" id="bmx:BMS_2360"/>
<organism evidence="1 2">
    <name type="scientific">Halobacteriovorax marinus (strain ATCC BAA-682 / DSM 15412 / SJ)</name>
    <name type="common">Bacteriovorax marinus</name>
    <dbReference type="NCBI Taxonomy" id="862908"/>
    <lineage>
        <taxon>Bacteria</taxon>
        <taxon>Pseudomonadati</taxon>
        <taxon>Bdellovibrionota</taxon>
        <taxon>Bacteriovoracia</taxon>
        <taxon>Bacteriovoracales</taxon>
        <taxon>Halobacteriovoraceae</taxon>
        <taxon>Halobacteriovorax</taxon>
    </lineage>
</organism>
<gene>
    <name evidence="1" type="ordered locus">BMS_2360</name>
</gene>
<proteinExistence type="predicted"/>
<protein>
    <submittedName>
        <fullName evidence="1">Exported protein</fullName>
    </submittedName>
</protein>
<evidence type="ECO:0000313" key="1">
    <source>
        <dbReference type="EMBL" id="CBW27157.1"/>
    </source>
</evidence>